<dbReference type="GO" id="GO:0005615">
    <property type="term" value="C:extracellular space"/>
    <property type="evidence" value="ECO:0007669"/>
    <property type="project" value="TreeGrafter"/>
</dbReference>
<dbReference type="Pfam" id="PF02995">
    <property type="entry name" value="DUF229"/>
    <property type="match status" value="1"/>
</dbReference>
<feature type="non-terminal residue" evidence="1">
    <location>
        <position position="1"/>
    </location>
</feature>
<feature type="non-terminal residue" evidence="1">
    <location>
        <position position="267"/>
    </location>
</feature>
<proteinExistence type="predicted"/>
<dbReference type="PANTHER" id="PTHR10974:SF75">
    <property type="entry name" value="SULFATASE DOMAIN-CONTAINING PROTEIN"/>
    <property type="match status" value="1"/>
</dbReference>
<reference evidence="2" key="1">
    <citation type="submission" date="2022-10" db="EMBL/GenBank/DDBJ databases">
        <title>Genome assembly of Pristionchus species.</title>
        <authorList>
            <person name="Yoshida K."/>
            <person name="Sommer R.J."/>
        </authorList>
    </citation>
    <scope>NUCLEOTIDE SEQUENCE [LARGE SCALE GENOMIC DNA]</scope>
    <source>
        <strain evidence="2">RS5460</strain>
    </source>
</reference>
<dbReference type="PANTHER" id="PTHR10974">
    <property type="entry name" value="FI08016P-RELATED"/>
    <property type="match status" value="1"/>
</dbReference>
<name>A0AAN5D4J9_9BILA</name>
<protein>
    <submittedName>
        <fullName evidence="1">Uncharacterized protein</fullName>
    </submittedName>
</protein>
<dbReference type="AlphaFoldDB" id="A0AAN5D4J9"/>
<organism evidence="1 2">
    <name type="scientific">Pristionchus mayeri</name>
    <dbReference type="NCBI Taxonomy" id="1317129"/>
    <lineage>
        <taxon>Eukaryota</taxon>
        <taxon>Metazoa</taxon>
        <taxon>Ecdysozoa</taxon>
        <taxon>Nematoda</taxon>
        <taxon>Chromadorea</taxon>
        <taxon>Rhabditida</taxon>
        <taxon>Rhabditina</taxon>
        <taxon>Diplogasteromorpha</taxon>
        <taxon>Diplogasteroidea</taxon>
        <taxon>Neodiplogasteridae</taxon>
        <taxon>Pristionchus</taxon>
    </lineage>
</organism>
<dbReference type="EMBL" id="BTRK01000005">
    <property type="protein sequence ID" value="GMR55955.1"/>
    <property type="molecule type" value="Genomic_DNA"/>
</dbReference>
<accession>A0AAN5D4J9</accession>
<keyword evidence="2" id="KW-1185">Reference proteome</keyword>
<dbReference type="Proteomes" id="UP001328107">
    <property type="component" value="Unassembled WGS sequence"/>
</dbReference>
<gene>
    <name evidence="1" type="ORF">PMAYCL1PPCAC_26150</name>
</gene>
<evidence type="ECO:0000313" key="2">
    <source>
        <dbReference type="Proteomes" id="UP001328107"/>
    </source>
</evidence>
<comment type="caution">
    <text evidence="1">The sequence shown here is derived from an EMBL/GenBank/DDBJ whole genome shotgun (WGS) entry which is preliminary data.</text>
</comment>
<sequence>FIIRPFIALFCGIYGLLLFGVEYDDVKRVFSQCNMSGLKDDIFDECRLESAPLWNLNLKKWLNPEHDPMKTCNRSYIPWSRLAEDGRVELTRAYDKQSACRARAVLLKTEYRYEIGPWHDVGEKFVFENDIVEVECLALNQTVYNFVHYQIWDKPRSKTERKRGANKPSVHIIVLDSIGASHGRRAFEKTQSFLKKEFGAVEMLHMNKVGENSRPNGMAFLLGKLCMPLRRTMYGVPNQDADWNYTQFCKTYLDDKGFILKMFEEVR</sequence>
<dbReference type="InterPro" id="IPR004245">
    <property type="entry name" value="DUF229"/>
</dbReference>
<evidence type="ECO:0000313" key="1">
    <source>
        <dbReference type="EMBL" id="GMR55955.1"/>
    </source>
</evidence>